<dbReference type="Gramene" id="KQK91297">
    <property type="protein sequence ID" value="KQK91297"/>
    <property type="gene ID" value="SETIT_040535mg"/>
</dbReference>
<reference evidence="1" key="2">
    <citation type="submission" date="2018-08" db="UniProtKB">
        <authorList>
            <consortium name="EnsemblPlants"/>
        </authorList>
    </citation>
    <scope>IDENTIFICATION</scope>
    <source>
        <strain evidence="1">Yugu1</strain>
    </source>
</reference>
<dbReference type="EnsemblPlants" id="KQK91297">
    <property type="protein sequence ID" value="KQK91297"/>
    <property type="gene ID" value="SETIT_040535mg"/>
</dbReference>
<organism evidence="1 2">
    <name type="scientific">Setaria italica</name>
    <name type="common">Foxtail millet</name>
    <name type="synonym">Panicum italicum</name>
    <dbReference type="NCBI Taxonomy" id="4555"/>
    <lineage>
        <taxon>Eukaryota</taxon>
        <taxon>Viridiplantae</taxon>
        <taxon>Streptophyta</taxon>
        <taxon>Embryophyta</taxon>
        <taxon>Tracheophyta</taxon>
        <taxon>Spermatophyta</taxon>
        <taxon>Magnoliopsida</taxon>
        <taxon>Liliopsida</taxon>
        <taxon>Poales</taxon>
        <taxon>Poaceae</taxon>
        <taxon>PACMAD clade</taxon>
        <taxon>Panicoideae</taxon>
        <taxon>Panicodae</taxon>
        <taxon>Paniceae</taxon>
        <taxon>Cenchrinae</taxon>
        <taxon>Setaria</taxon>
    </lineage>
</organism>
<dbReference type="AlphaFoldDB" id="K4ANN8"/>
<name>K4ANN8_SETIT</name>
<dbReference type="Proteomes" id="UP000004995">
    <property type="component" value="Unassembled WGS sequence"/>
</dbReference>
<dbReference type="InParanoid" id="K4ANN8"/>
<evidence type="ECO:0000313" key="1">
    <source>
        <dbReference type="EnsemblPlants" id="KQK91297"/>
    </source>
</evidence>
<protein>
    <submittedName>
        <fullName evidence="1">Uncharacterized protein</fullName>
    </submittedName>
</protein>
<keyword evidence="2" id="KW-1185">Reference proteome</keyword>
<sequence>MISLTAMYCTPHHTASDLNGLCRVSFSLCQSAGDRRCSRRPAVL</sequence>
<evidence type="ECO:0000313" key="2">
    <source>
        <dbReference type="Proteomes" id="UP000004995"/>
    </source>
</evidence>
<dbReference type="HOGENOM" id="CLU_3225596_0_0_1"/>
<reference evidence="2" key="1">
    <citation type="journal article" date="2012" name="Nat. Biotechnol.">
        <title>Reference genome sequence of the model plant Setaria.</title>
        <authorList>
            <person name="Bennetzen J.L."/>
            <person name="Schmutz J."/>
            <person name="Wang H."/>
            <person name="Percifield R."/>
            <person name="Hawkins J."/>
            <person name="Pontaroli A.C."/>
            <person name="Estep M."/>
            <person name="Feng L."/>
            <person name="Vaughn J.N."/>
            <person name="Grimwood J."/>
            <person name="Jenkins J."/>
            <person name="Barry K."/>
            <person name="Lindquist E."/>
            <person name="Hellsten U."/>
            <person name="Deshpande S."/>
            <person name="Wang X."/>
            <person name="Wu X."/>
            <person name="Mitros T."/>
            <person name="Triplett J."/>
            <person name="Yang X."/>
            <person name="Ye C.Y."/>
            <person name="Mauro-Herrera M."/>
            <person name="Wang L."/>
            <person name="Li P."/>
            <person name="Sharma M."/>
            <person name="Sharma R."/>
            <person name="Ronald P.C."/>
            <person name="Panaud O."/>
            <person name="Kellogg E.A."/>
            <person name="Brutnell T.P."/>
            <person name="Doust A.N."/>
            <person name="Tuskan G.A."/>
            <person name="Rokhsar D."/>
            <person name="Devos K.M."/>
        </authorList>
    </citation>
    <scope>NUCLEOTIDE SEQUENCE [LARGE SCALE GENOMIC DNA]</scope>
    <source>
        <strain evidence="2">cv. Yugu1</strain>
    </source>
</reference>
<accession>K4ANN8</accession>
<dbReference type="EMBL" id="AGNK02006024">
    <property type="status" value="NOT_ANNOTATED_CDS"/>
    <property type="molecule type" value="Genomic_DNA"/>
</dbReference>
<proteinExistence type="predicted"/>